<evidence type="ECO:0000256" key="2">
    <source>
        <dbReference type="ARBA" id="ARBA00008017"/>
    </source>
</evidence>
<dbReference type="GO" id="GO:0005886">
    <property type="term" value="C:plasma membrane"/>
    <property type="evidence" value="ECO:0007669"/>
    <property type="project" value="UniProtKB-UniRule"/>
</dbReference>
<dbReference type="GO" id="GO:0006820">
    <property type="term" value="P:monoatomic anion transport"/>
    <property type="evidence" value="ECO:0007669"/>
    <property type="project" value="TreeGrafter"/>
</dbReference>
<evidence type="ECO:0000256" key="10">
    <source>
        <dbReference type="SAM" id="Coils"/>
    </source>
</evidence>
<dbReference type="FunFam" id="2.30.30.60:FF:000003">
    <property type="entry name" value="Predicted mechanosensitive ion channel"/>
    <property type="match status" value="1"/>
</dbReference>
<keyword evidence="15" id="KW-1185">Reference proteome</keyword>
<comment type="caution">
    <text evidence="14">The sequence shown here is derived from an EMBL/GenBank/DDBJ whole genome shotgun (WGS) entry which is preliminary data.</text>
</comment>
<dbReference type="InterPro" id="IPR010920">
    <property type="entry name" value="LSM_dom_sf"/>
</dbReference>
<keyword evidence="5 12" id="KW-1133">Transmembrane helix</keyword>
<evidence type="ECO:0000256" key="4">
    <source>
        <dbReference type="ARBA" id="ARBA00022692"/>
    </source>
</evidence>
<dbReference type="GO" id="GO:0008381">
    <property type="term" value="F:mechanosensitive monoatomic ion channel activity"/>
    <property type="evidence" value="ECO:0007669"/>
    <property type="project" value="TreeGrafter"/>
</dbReference>
<proteinExistence type="inferred from homology"/>
<evidence type="ECO:0000256" key="12">
    <source>
        <dbReference type="SAM" id="Phobius"/>
    </source>
</evidence>
<evidence type="ECO:0000256" key="1">
    <source>
        <dbReference type="ARBA" id="ARBA00004141"/>
    </source>
</evidence>
<dbReference type="PIRSF" id="PIRSF017209">
    <property type="entry name" value="Memb_At2g17000_prd"/>
    <property type="match status" value="1"/>
</dbReference>
<evidence type="ECO:0000256" key="9">
    <source>
        <dbReference type="PIRNR" id="PIRNR017209"/>
    </source>
</evidence>
<reference evidence="14 15" key="1">
    <citation type="journal article" date="2024" name="Plant J.">
        <title>Genome sequences and population genomics reveal climatic adaptation and genomic divergence between two closely related sweetgum species.</title>
        <authorList>
            <person name="Xu W.Q."/>
            <person name="Ren C.Q."/>
            <person name="Zhang X.Y."/>
            <person name="Comes H.P."/>
            <person name="Liu X.H."/>
            <person name="Li Y.G."/>
            <person name="Kettle C.J."/>
            <person name="Jalonen R."/>
            <person name="Gaisberger H."/>
            <person name="Ma Y.Z."/>
            <person name="Qiu Y.X."/>
        </authorList>
    </citation>
    <scope>NUCLEOTIDE SEQUENCE [LARGE SCALE GENOMIC DNA]</scope>
    <source>
        <strain evidence="14">Hangzhou</strain>
    </source>
</reference>
<feature type="region of interest" description="Disordered" evidence="11">
    <location>
        <begin position="59"/>
        <end position="123"/>
    </location>
</feature>
<evidence type="ECO:0000256" key="5">
    <source>
        <dbReference type="ARBA" id="ARBA00022989"/>
    </source>
</evidence>
<dbReference type="SUPFAM" id="SSF50182">
    <property type="entry name" value="Sm-like ribonucleoproteins"/>
    <property type="match status" value="1"/>
</dbReference>
<keyword evidence="10" id="KW-0175">Coiled coil</keyword>
<feature type="transmembrane region" description="Helical" evidence="12">
    <location>
        <begin position="589"/>
        <end position="612"/>
    </location>
</feature>
<dbReference type="PANTHER" id="PTHR31618:SF8">
    <property type="entry name" value="MECHANOSENSITIVE ION CHANNEL PROTEIN"/>
    <property type="match status" value="1"/>
</dbReference>
<dbReference type="AlphaFoldDB" id="A0AAP0R8U8"/>
<sequence>MSEVPLTEPMRNLFLNQSLPSLANNYVQNHQEERLALLHHYDDHMAQSVDSGNHGQVVVKIDSNNGSSGDNEIAPLSKNKSETTAQVLSKETESLRRRHKALQDQENRRPTSNSGGRETLFRSSNASFERNAGLLRIKTKSRFMDPHVEQVRRPERAVKSGGVVRKDKGHDKDDKLFNEDIPEEYKRMKFGTMTILQWVSLIIILAALVCTLSIPLLKRQRLWDLPLWKWEVMILVLICGRLVSGWGIRVIVFLIGRSFLLRKRVLYFVYGLRKAVQNCLWLGLVLIAWHCIFDEKVEKETRSKILPHVNKALVCLLVGTLVWLLKTLLVKVFASCFHVSTFFDRIHDSLCSYYVIETLLRKALSEEESADEEEEEEEEKEEKRVMAEIELQKSSEVKKSLKSSGLVSKRQDESIPIDHLHKLNPKNISAWNMKKLMSKIRYGPLFTMDEQILNSDIEDESSMQIRSECQANEAAKKIFNMVAKPDSEFIHLEDLLRFMEEEHAKKIMQLIGATYQCEGIISLPSFKNWVVRAFEERKALTLSLNDTKTAVDELHNMLNFLVAIIIVIIWLFILGVPIAHFLVFFSSQLLLVVFIFGNTCRTVFEAIIFLFVMHPFDVGDRCEVEGVQMRVEEMNILTTVFLRYDDLKIIYPNSVLATKHISNYYRSPHMGDAIHFSIHISTPMEKIAIMKERIIGYIKSKSDHWYPDPTIIIVDVEDMNRLKMALWPKHRMNHQDMGERWARRSLLVEEMIKVFRELKIEYRMLPHDVNVRHMPGLASDRLPSNWTTCAA</sequence>
<feature type="domain" description="Mechanosensitive ion channel MscS" evidence="13">
    <location>
        <begin position="608"/>
        <end position="665"/>
    </location>
</feature>
<feature type="transmembrane region" description="Helical" evidence="12">
    <location>
        <begin position="232"/>
        <end position="255"/>
    </location>
</feature>
<dbReference type="InterPro" id="IPR006685">
    <property type="entry name" value="MscS_channel_2nd"/>
</dbReference>
<feature type="transmembrane region" description="Helical" evidence="12">
    <location>
        <begin position="275"/>
        <end position="293"/>
    </location>
</feature>
<dbReference type="EMBL" id="JBBPBK010000014">
    <property type="protein sequence ID" value="KAK9270526.1"/>
    <property type="molecule type" value="Genomic_DNA"/>
</dbReference>
<evidence type="ECO:0000313" key="14">
    <source>
        <dbReference type="EMBL" id="KAK9270526.1"/>
    </source>
</evidence>
<keyword evidence="8" id="KW-0407">Ion channel</keyword>
<protein>
    <recommendedName>
        <fullName evidence="9">Mechanosensitive ion channel protein</fullName>
    </recommendedName>
</protein>
<dbReference type="PANTHER" id="PTHR31618">
    <property type="entry name" value="MECHANOSENSITIVE ION CHANNEL PROTEIN 5"/>
    <property type="match status" value="1"/>
</dbReference>
<keyword evidence="6" id="KW-0406">Ion transport</keyword>
<keyword evidence="4 12" id="KW-0812">Transmembrane</keyword>
<gene>
    <name evidence="14" type="ORF">L1049_026107</name>
</gene>
<feature type="compositionally biased region" description="Basic and acidic residues" evidence="11">
    <location>
        <begin position="90"/>
        <end position="109"/>
    </location>
</feature>
<evidence type="ECO:0000256" key="7">
    <source>
        <dbReference type="ARBA" id="ARBA00023136"/>
    </source>
</evidence>
<keyword evidence="7 9" id="KW-0472">Membrane</keyword>
<evidence type="ECO:0000256" key="11">
    <source>
        <dbReference type="SAM" id="MobiDB-lite"/>
    </source>
</evidence>
<accession>A0AAP0R8U8</accession>
<organism evidence="14 15">
    <name type="scientific">Liquidambar formosana</name>
    <name type="common">Formosan gum</name>
    <dbReference type="NCBI Taxonomy" id="63359"/>
    <lineage>
        <taxon>Eukaryota</taxon>
        <taxon>Viridiplantae</taxon>
        <taxon>Streptophyta</taxon>
        <taxon>Embryophyta</taxon>
        <taxon>Tracheophyta</taxon>
        <taxon>Spermatophyta</taxon>
        <taxon>Magnoliopsida</taxon>
        <taxon>eudicotyledons</taxon>
        <taxon>Gunneridae</taxon>
        <taxon>Pentapetalae</taxon>
        <taxon>Saxifragales</taxon>
        <taxon>Altingiaceae</taxon>
        <taxon>Liquidambar</taxon>
    </lineage>
</organism>
<evidence type="ECO:0000256" key="3">
    <source>
        <dbReference type="ARBA" id="ARBA00022448"/>
    </source>
</evidence>
<feature type="transmembrane region" description="Helical" evidence="12">
    <location>
        <begin position="195"/>
        <end position="217"/>
    </location>
</feature>
<comment type="subcellular location">
    <subcellularLocation>
        <location evidence="1">Membrane</location>
        <topology evidence="1">Multi-pass membrane protein</topology>
    </subcellularLocation>
</comment>
<feature type="compositionally biased region" description="Polar residues" evidence="11">
    <location>
        <begin position="110"/>
        <end position="123"/>
    </location>
</feature>
<dbReference type="Gene3D" id="2.30.30.60">
    <property type="match status" value="1"/>
</dbReference>
<feature type="transmembrane region" description="Helical" evidence="12">
    <location>
        <begin position="558"/>
        <end position="583"/>
    </location>
</feature>
<name>A0AAP0R8U8_LIQFO</name>
<dbReference type="InterPro" id="IPR016688">
    <property type="entry name" value="MscS-like_plants/fungi"/>
</dbReference>
<feature type="coiled-coil region" evidence="10">
    <location>
        <begin position="356"/>
        <end position="392"/>
    </location>
</feature>
<evidence type="ECO:0000313" key="15">
    <source>
        <dbReference type="Proteomes" id="UP001415857"/>
    </source>
</evidence>
<dbReference type="InterPro" id="IPR023408">
    <property type="entry name" value="MscS_beta-dom_sf"/>
</dbReference>
<dbReference type="Proteomes" id="UP001415857">
    <property type="component" value="Unassembled WGS sequence"/>
</dbReference>
<evidence type="ECO:0000256" key="8">
    <source>
        <dbReference type="ARBA" id="ARBA00023303"/>
    </source>
</evidence>
<evidence type="ECO:0000256" key="6">
    <source>
        <dbReference type="ARBA" id="ARBA00023065"/>
    </source>
</evidence>
<dbReference type="Pfam" id="PF00924">
    <property type="entry name" value="MS_channel_2nd"/>
    <property type="match status" value="1"/>
</dbReference>
<evidence type="ECO:0000259" key="13">
    <source>
        <dbReference type="Pfam" id="PF00924"/>
    </source>
</evidence>
<feature type="transmembrane region" description="Helical" evidence="12">
    <location>
        <begin position="305"/>
        <end position="325"/>
    </location>
</feature>
<keyword evidence="3" id="KW-0813">Transport</keyword>
<comment type="similarity">
    <text evidence="2 9">Belongs to the MscS (TC 1.A.23) family.</text>
</comment>
<dbReference type="GO" id="GO:0050982">
    <property type="term" value="P:detection of mechanical stimulus"/>
    <property type="evidence" value="ECO:0007669"/>
    <property type="project" value="UniProtKB-ARBA"/>
</dbReference>